<feature type="region of interest" description="Disordered" evidence="1">
    <location>
        <begin position="30"/>
        <end position="91"/>
    </location>
</feature>
<dbReference type="AlphaFoldDB" id="A0A6A6WP00"/>
<evidence type="ECO:0000313" key="2">
    <source>
        <dbReference type="EMBL" id="KAF2785678.1"/>
    </source>
</evidence>
<keyword evidence="3" id="KW-1185">Reference proteome</keyword>
<feature type="region of interest" description="Disordered" evidence="1">
    <location>
        <begin position="125"/>
        <end position="149"/>
    </location>
</feature>
<name>A0A6A6WP00_9PLEO</name>
<organism evidence="2 3">
    <name type="scientific">Melanomma pulvis-pyrius CBS 109.77</name>
    <dbReference type="NCBI Taxonomy" id="1314802"/>
    <lineage>
        <taxon>Eukaryota</taxon>
        <taxon>Fungi</taxon>
        <taxon>Dikarya</taxon>
        <taxon>Ascomycota</taxon>
        <taxon>Pezizomycotina</taxon>
        <taxon>Dothideomycetes</taxon>
        <taxon>Pleosporomycetidae</taxon>
        <taxon>Pleosporales</taxon>
        <taxon>Melanommataceae</taxon>
        <taxon>Melanomma</taxon>
    </lineage>
</organism>
<feature type="compositionally biased region" description="Basic and acidic residues" evidence="1">
    <location>
        <begin position="58"/>
        <end position="72"/>
    </location>
</feature>
<protein>
    <submittedName>
        <fullName evidence="2">Uncharacterized protein</fullName>
    </submittedName>
</protein>
<feature type="compositionally biased region" description="Basic and acidic residues" evidence="1">
    <location>
        <begin position="30"/>
        <end position="40"/>
    </location>
</feature>
<gene>
    <name evidence="2" type="ORF">K505DRAFT_2471</name>
</gene>
<dbReference type="EMBL" id="MU002742">
    <property type="protein sequence ID" value="KAF2785678.1"/>
    <property type="molecule type" value="Genomic_DNA"/>
</dbReference>
<accession>A0A6A6WP00</accession>
<sequence length="149" mass="16476">MWQTVYWGRLGVDLQHRGIWHADAARRHSQRMDMRREAERLGPQGRMRAGKGEGAGEGAERGEEWVGREQRGVRKAQRGLAKGLRAEGSNAMHGDKWGAGMYYVLAGEGGCAGRWTAGPRGLEDALPRWQHRGSPRAAGCKGTMRESPL</sequence>
<dbReference type="Proteomes" id="UP000799757">
    <property type="component" value="Unassembled WGS sequence"/>
</dbReference>
<proteinExistence type="predicted"/>
<reference evidence="2" key="1">
    <citation type="journal article" date="2020" name="Stud. Mycol.">
        <title>101 Dothideomycetes genomes: a test case for predicting lifestyles and emergence of pathogens.</title>
        <authorList>
            <person name="Haridas S."/>
            <person name="Albert R."/>
            <person name="Binder M."/>
            <person name="Bloem J."/>
            <person name="Labutti K."/>
            <person name="Salamov A."/>
            <person name="Andreopoulos B."/>
            <person name="Baker S."/>
            <person name="Barry K."/>
            <person name="Bills G."/>
            <person name="Bluhm B."/>
            <person name="Cannon C."/>
            <person name="Castanera R."/>
            <person name="Culley D."/>
            <person name="Daum C."/>
            <person name="Ezra D."/>
            <person name="Gonzalez J."/>
            <person name="Henrissat B."/>
            <person name="Kuo A."/>
            <person name="Liang C."/>
            <person name="Lipzen A."/>
            <person name="Lutzoni F."/>
            <person name="Magnuson J."/>
            <person name="Mondo S."/>
            <person name="Nolan M."/>
            <person name="Ohm R."/>
            <person name="Pangilinan J."/>
            <person name="Park H.-J."/>
            <person name="Ramirez L."/>
            <person name="Alfaro M."/>
            <person name="Sun H."/>
            <person name="Tritt A."/>
            <person name="Yoshinaga Y."/>
            <person name="Zwiers L.-H."/>
            <person name="Turgeon B."/>
            <person name="Goodwin S."/>
            <person name="Spatafora J."/>
            <person name="Crous P."/>
            <person name="Grigoriev I."/>
        </authorList>
    </citation>
    <scope>NUCLEOTIDE SEQUENCE</scope>
    <source>
        <strain evidence="2">CBS 109.77</strain>
    </source>
</reference>
<evidence type="ECO:0000313" key="3">
    <source>
        <dbReference type="Proteomes" id="UP000799757"/>
    </source>
</evidence>
<evidence type="ECO:0000256" key="1">
    <source>
        <dbReference type="SAM" id="MobiDB-lite"/>
    </source>
</evidence>